<organism evidence="3 4">
    <name type="scientific">Rhodocytophaga rosea</name>
    <dbReference type="NCBI Taxonomy" id="2704465"/>
    <lineage>
        <taxon>Bacteria</taxon>
        <taxon>Pseudomonadati</taxon>
        <taxon>Bacteroidota</taxon>
        <taxon>Cytophagia</taxon>
        <taxon>Cytophagales</taxon>
        <taxon>Rhodocytophagaceae</taxon>
        <taxon>Rhodocytophaga</taxon>
    </lineage>
</organism>
<dbReference type="KEGG" id="rhoz:GXP67_09530"/>
<evidence type="ECO:0000313" key="3">
    <source>
        <dbReference type="EMBL" id="QHT66881.1"/>
    </source>
</evidence>
<name>A0A6C0GFQ6_9BACT</name>
<feature type="domain" description="Outer membrane protein beta-barrel" evidence="2">
    <location>
        <begin position="30"/>
        <end position="191"/>
    </location>
</feature>
<accession>A0A6C0GFQ6</accession>
<dbReference type="EMBL" id="CP048222">
    <property type="protein sequence ID" value="QHT66881.1"/>
    <property type="molecule type" value="Genomic_DNA"/>
</dbReference>
<reference evidence="3 4" key="1">
    <citation type="submission" date="2020-01" db="EMBL/GenBank/DDBJ databases">
        <authorList>
            <person name="Kim M.K."/>
        </authorList>
    </citation>
    <scope>NUCLEOTIDE SEQUENCE [LARGE SCALE GENOMIC DNA]</scope>
    <source>
        <strain evidence="3 4">172606-1</strain>
    </source>
</reference>
<evidence type="ECO:0000313" key="4">
    <source>
        <dbReference type="Proteomes" id="UP000480178"/>
    </source>
</evidence>
<gene>
    <name evidence="3" type="ORF">GXP67_09530</name>
</gene>
<feature type="chain" id="PRO_5025605496" evidence="1">
    <location>
        <begin position="23"/>
        <end position="234"/>
    </location>
</feature>
<dbReference type="AlphaFoldDB" id="A0A6C0GFQ6"/>
<dbReference type="Proteomes" id="UP000480178">
    <property type="component" value="Chromosome"/>
</dbReference>
<dbReference type="Pfam" id="PF13568">
    <property type="entry name" value="OMP_b-brl_2"/>
    <property type="match status" value="1"/>
</dbReference>
<dbReference type="InterPro" id="IPR025665">
    <property type="entry name" value="Beta-barrel_OMP_2"/>
</dbReference>
<evidence type="ECO:0000256" key="1">
    <source>
        <dbReference type="SAM" id="SignalP"/>
    </source>
</evidence>
<dbReference type="RefSeq" id="WP_162442933.1">
    <property type="nucleotide sequence ID" value="NZ_CP048222.1"/>
</dbReference>
<evidence type="ECO:0000259" key="2">
    <source>
        <dbReference type="Pfam" id="PF13568"/>
    </source>
</evidence>
<feature type="signal peptide" evidence="1">
    <location>
        <begin position="1"/>
        <end position="22"/>
    </location>
</feature>
<protein>
    <submittedName>
        <fullName evidence="3">PorT family protein</fullName>
    </submittedName>
</protein>
<keyword evidence="1" id="KW-0732">Signal</keyword>
<proteinExistence type="predicted"/>
<keyword evidence="4" id="KW-1185">Reference proteome</keyword>
<sequence length="234" mass="26546">MKKHIIVLIACSLFIAMQNSYAQLDSLNKREIQFKKFYWGIQLNNLWSSVEGNTPEYFYKPSLGYFIKGEYYFTPFLGISVGAGYQQRGTGVINRNKEEVVLGTPDSTYRERLRFNYLDIPILLILRTPKPIAGGDVRLVGSFGIIPQKLISARDYFHSVEDGFHKITEVTENIQKNDMALTASVGAELYAGSNLFQVRLVGQWGTKSVYNNATLYPGYSGKNRVYGVQIAFMF</sequence>